<keyword evidence="1" id="KW-0238">DNA-binding</keyword>
<name>A0A5C4SYY9_9BACL</name>
<gene>
    <name evidence="2" type="ORF">FE784_36780</name>
</gene>
<reference evidence="2 3" key="1">
    <citation type="submission" date="2019-05" db="EMBL/GenBank/DDBJ databases">
        <title>We sequenced the genome of Paenibacillus hemerocallicola KCTC 33185 for further insight into its adaptation and study the phylogeny of Paenibacillus.</title>
        <authorList>
            <person name="Narsing Rao M.P."/>
        </authorList>
    </citation>
    <scope>NUCLEOTIDE SEQUENCE [LARGE SCALE GENOMIC DNA]</scope>
    <source>
        <strain evidence="2 3">KCTC 33185</strain>
    </source>
</reference>
<comment type="caution">
    <text evidence="2">The sequence shown here is derived from an EMBL/GenBank/DDBJ whole genome shotgun (WGS) entry which is preliminary data.</text>
</comment>
<dbReference type="SUPFAM" id="SSF51215">
    <property type="entry name" value="Regulatory protein AraC"/>
    <property type="match status" value="1"/>
</dbReference>
<dbReference type="OrthoDB" id="2562023at2"/>
<dbReference type="RefSeq" id="WP_139607225.1">
    <property type="nucleotide sequence ID" value="NZ_VDCQ01000089.1"/>
</dbReference>
<sequence length="123" mass="13701">MALSRDLAASTFWDRLNIKVRIGSLLFDVLLNDNIIPWPLDYVQEKHNHAAFELQFVLSGSGTLIFHEMQQPLENASIHLIGPNLFHAVNSMRATLSCAARCGLHFGTIAETILGFPGRKQSN</sequence>
<protein>
    <recommendedName>
        <fullName evidence="4">AraC-type arabinose-binding/dimerisation domain-containing protein</fullName>
    </recommendedName>
</protein>
<accession>A0A5C4SYY9</accession>
<dbReference type="GO" id="GO:0003677">
    <property type="term" value="F:DNA binding"/>
    <property type="evidence" value="ECO:0007669"/>
    <property type="project" value="UniProtKB-KW"/>
</dbReference>
<dbReference type="InterPro" id="IPR037923">
    <property type="entry name" value="HTH-like"/>
</dbReference>
<dbReference type="AlphaFoldDB" id="A0A5C4SYY9"/>
<evidence type="ECO:0000256" key="1">
    <source>
        <dbReference type="ARBA" id="ARBA00023125"/>
    </source>
</evidence>
<keyword evidence="3" id="KW-1185">Reference proteome</keyword>
<dbReference type="Proteomes" id="UP000307943">
    <property type="component" value="Unassembled WGS sequence"/>
</dbReference>
<evidence type="ECO:0008006" key="4">
    <source>
        <dbReference type="Google" id="ProtNLM"/>
    </source>
</evidence>
<evidence type="ECO:0000313" key="2">
    <source>
        <dbReference type="EMBL" id="TNJ59887.1"/>
    </source>
</evidence>
<proteinExistence type="predicted"/>
<evidence type="ECO:0000313" key="3">
    <source>
        <dbReference type="Proteomes" id="UP000307943"/>
    </source>
</evidence>
<dbReference type="EMBL" id="VDCQ01000089">
    <property type="protein sequence ID" value="TNJ59887.1"/>
    <property type="molecule type" value="Genomic_DNA"/>
</dbReference>
<organism evidence="2 3">
    <name type="scientific">Paenibacillus hemerocallicola</name>
    <dbReference type="NCBI Taxonomy" id="1172614"/>
    <lineage>
        <taxon>Bacteria</taxon>
        <taxon>Bacillati</taxon>
        <taxon>Bacillota</taxon>
        <taxon>Bacilli</taxon>
        <taxon>Bacillales</taxon>
        <taxon>Paenibacillaceae</taxon>
        <taxon>Paenibacillus</taxon>
    </lineage>
</organism>